<dbReference type="EMBL" id="RCNR01000001">
    <property type="protein sequence ID" value="MUH34240.1"/>
    <property type="molecule type" value="Genomic_DNA"/>
</dbReference>
<dbReference type="OrthoDB" id="122062at2"/>
<dbReference type="Proteomes" id="UP000540519">
    <property type="component" value="Unassembled WGS sequence"/>
</dbReference>
<proteinExistence type="predicted"/>
<reference evidence="6 7" key="1">
    <citation type="journal article" date="2019" name="Mar. Drugs">
        <title>Comparative Genomics and CAZyme Genome Repertoires of Marine Zobellia amurskyensis KMM 3526(T) and Zobellia laminariae KMM 3676(T).</title>
        <authorList>
            <person name="Chernysheva N."/>
            <person name="Bystritskaya E."/>
            <person name="Stenkova A."/>
            <person name="Golovkin I."/>
            <person name="Nedashkovskaya O."/>
            <person name="Isaeva M."/>
        </authorList>
    </citation>
    <scope>NUCLEOTIDE SEQUENCE [LARGE SCALE GENOMIC DNA]</scope>
    <source>
        <strain evidence="6 7">KMM 3526</strain>
    </source>
</reference>
<dbReference type="InterPro" id="IPR006603">
    <property type="entry name" value="PQ-loop_rpt"/>
</dbReference>
<feature type="transmembrane region" description="Helical" evidence="5">
    <location>
        <begin position="62"/>
        <end position="79"/>
    </location>
</feature>
<accession>A0A7X2ZPY0</accession>
<evidence type="ECO:0000256" key="4">
    <source>
        <dbReference type="ARBA" id="ARBA00023136"/>
    </source>
</evidence>
<dbReference type="GO" id="GO:0016020">
    <property type="term" value="C:membrane"/>
    <property type="evidence" value="ECO:0007669"/>
    <property type="project" value="UniProtKB-SubCell"/>
</dbReference>
<organism evidence="6 7">
    <name type="scientific">Zobellia amurskyensis</name>
    <dbReference type="NCBI Taxonomy" id="248905"/>
    <lineage>
        <taxon>Bacteria</taxon>
        <taxon>Pseudomonadati</taxon>
        <taxon>Bacteroidota</taxon>
        <taxon>Flavobacteriia</taxon>
        <taxon>Flavobacteriales</taxon>
        <taxon>Flavobacteriaceae</taxon>
        <taxon>Zobellia</taxon>
    </lineage>
</organism>
<feature type="transmembrane region" description="Helical" evidence="5">
    <location>
        <begin position="6"/>
        <end position="24"/>
    </location>
</feature>
<sequence length="84" mass="9469">MDKIEILGMVAAVLTTAGYVPQVYKTWQEKSTKDISLSTYLILFLGVLLWFAYGLLIDSLPVTLANAITGCLLFFMLILKFKYK</sequence>
<dbReference type="GO" id="GO:0051119">
    <property type="term" value="F:sugar transmembrane transporter activity"/>
    <property type="evidence" value="ECO:0007669"/>
    <property type="project" value="InterPro"/>
</dbReference>
<keyword evidence="4 5" id="KW-0472">Membrane</keyword>
<dbReference type="InterPro" id="IPR047662">
    <property type="entry name" value="SemiSWEET"/>
</dbReference>
<keyword evidence="2 5" id="KW-0812">Transmembrane</keyword>
<evidence type="ECO:0000256" key="2">
    <source>
        <dbReference type="ARBA" id="ARBA00022692"/>
    </source>
</evidence>
<gene>
    <name evidence="6" type="ORF">D9O36_00140</name>
</gene>
<name>A0A7X2ZPY0_9FLAO</name>
<keyword evidence="3 5" id="KW-1133">Transmembrane helix</keyword>
<evidence type="ECO:0000313" key="6">
    <source>
        <dbReference type="EMBL" id="MUH34240.1"/>
    </source>
</evidence>
<dbReference type="NCBIfam" id="NF037968">
    <property type="entry name" value="SemiSWEET_2"/>
    <property type="match status" value="1"/>
</dbReference>
<comment type="caution">
    <text evidence="6">The sequence shown here is derived from an EMBL/GenBank/DDBJ whole genome shotgun (WGS) entry which is preliminary data.</text>
</comment>
<evidence type="ECO:0000256" key="5">
    <source>
        <dbReference type="SAM" id="Phobius"/>
    </source>
</evidence>
<dbReference type="AlphaFoldDB" id="A0A7X2ZPY0"/>
<evidence type="ECO:0008006" key="8">
    <source>
        <dbReference type="Google" id="ProtNLM"/>
    </source>
</evidence>
<evidence type="ECO:0000256" key="3">
    <source>
        <dbReference type="ARBA" id="ARBA00022989"/>
    </source>
</evidence>
<evidence type="ECO:0000313" key="7">
    <source>
        <dbReference type="Proteomes" id="UP000540519"/>
    </source>
</evidence>
<dbReference type="RefSeq" id="WP_155598365.1">
    <property type="nucleotide sequence ID" value="NZ_RCNR01000001.1"/>
</dbReference>
<protein>
    <recommendedName>
        <fullName evidence="8">MtN3 and saliva related transmembrane protein</fullName>
    </recommendedName>
</protein>
<dbReference type="Gene3D" id="1.20.1280.290">
    <property type="match status" value="1"/>
</dbReference>
<keyword evidence="7" id="KW-1185">Reference proteome</keyword>
<comment type="subcellular location">
    <subcellularLocation>
        <location evidence="1">Membrane</location>
        <topology evidence="1">Multi-pass membrane protein</topology>
    </subcellularLocation>
</comment>
<evidence type="ECO:0000256" key="1">
    <source>
        <dbReference type="ARBA" id="ARBA00004141"/>
    </source>
</evidence>
<feature type="transmembrane region" description="Helical" evidence="5">
    <location>
        <begin position="36"/>
        <end position="56"/>
    </location>
</feature>
<dbReference type="Pfam" id="PF04193">
    <property type="entry name" value="PQ-loop"/>
    <property type="match status" value="1"/>
</dbReference>